<reference evidence="3 4" key="1">
    <citation type="journal article" date="2020" name="G3 (Bethesda)">
        <title>Improved Reference Genome for Cyclotella cryptica CCMP332, a Model for Cell Wall Morphogenesis, Salinity Adaptation, and Lipid Production in Diatoms (Bacillariophyta).</title>
        <authorList>
            <person name="Roberts W.R."/>
            <person name="Downey K.M."/>
            <person name="Ruck E.C."/>
            <person name="Traller J.C."/>
            <person name="Alverson A.J."/>
        </authorList>
    </citation>
    <scope>NUCLEOTIDE SEQUENCE [LARGE SCALE GENOMIC DNA]</scope>
    <source>
        <strain evidence="3 4">CCMP332</strain>
    </source>
</reference>
<gene>
    <name evidence="3" type="ORF">HJC23_010891</name>
</gene>
<comment type="caution">
    <text evidence="3">The sequence shown here is derived from an EMBL/GenBank/DDBJ whole genome shotgun (WGS) entry which is preliminary data.</text>
</comment>
<feature type="domain" description="PDZ" evidence="2">
    <location>
        <begin position="338"/>
        <end position="375"/>
    </location>
</feature>
<accession>A0ABD3NTK7</accession>
<evidence type="ECO:0000313" key="3">
    <source>
        <dbReference type="EMBL" id="KAL3779244.1"/>
    </source>
</evidence>
<feature type="region of interest" description="Disordered" evidence="1">
    <location>
        <begin position="18"/>
        <end position="77"/>
    </location>
</feature>
<dbReference type="InterPro" id="IPR036034">
    <property type="entry name" value="PDZ_sf"/>
</dbReference>
<protein>
    <recommendedName>
        <fullName evidence="2">PDZ domain-containing protein</fullName>
    </recommendedName>
</protein>
<evidence type="ECO:0000259" key="2">
    <source>
        <dbReference type="Pfam" id="PF17820"/>
    </source>
</evidence>
<dbReference type="AlphaFoldDB" id="A0ABD3NTK7"/>
<dbReference type="SUPFAM" id="SSF50156">
    <property type="entry name" value="PDZ domain-like"/>
    <property type="match status" value="1"/>
</dbReference>
<organism evidence="3 4">
    <name type="scientific">Cyclotella cryptica</name>
    <dbReference type="NCBI Taxonomy" id="29204"/>
    <lineage>
        <taxon>Eukaryota</taxon>
        <taxon>Sar</taxon>
        <taxon>Stramenopiles</taxon>
        <taxon>Ochrophyta</taxon>
        <taxon>Bacillariophyta</taxon>
        <taxon>Coscinodiscophyceae</taxon>
        <taxon>Thalassiosirophycidae</taxon>
        <taxon>Stephanodiscales</taxon>
        <taxon>Stephanodiscaceae</taxon>
        <taxon>Cyclotella</taxon>
    </lineage>
</organism>
<keyword evidence="4" id="KW-1185">Reference proteome</keyword>
<dbReference type="Proteomes" id="UP001516023">
    <property type="component" value="Unassembled WGS sequence"/>
</dbReference>
<evidence type="ECO:0000256" key="1">
    <source>
        <dbReference type="SAM" id="MobiDB-lite"/>
    </source>
</evidence>
<feature type="compositionally biased region" description="Low complexity" evidence="1">
    <location>
        <begin position="25"/>
        <end position="47"/>
    </location>
</feature>
<sequence length="543" mass="59487">MSTSFSFNWSQDYSQQIVHPSTHCSDSNDNNNTNSNNYNPNNYHPTSPGMEDRNYTQPVLSPGVTPARGSPPTSPNHTINVHDPFGPLVLHGGANNATNGSNYYGNGVMTSPQGFGQQAQQQQQQVQNYTNYQIPMQTHSSNGGPMVISPDSRATPLMPHQQYNGMPNSNPYVGSNGAVLSPPVSPLWTPASPVSSPSYAYNNAPNGAAPANPFDMFGASPSVPAMAPLSPPRGNNCRLLGRHGIRRRQQNQEASSITSSASTTNPSSSSTSHPSNNIELDSNSLPKGGEYYKARVTTPLIGAIFSSATELRNTLFSSSPPALVDVLDQRPVVSFTIDGGAADTAGIALGHILLSVNSTPVTDTDSAVKLVANSPRPLIMEYYIPPALEVKKTEGQCMVKYDTLGTDAPGSSIEWKGKYVVVGDMLGKPNMLYMYRSKAEYDIAVKEAQHPSRKLSVKIKQFDISHSHIFHENGQVSYPNQRNKWYYFTIVRPTGFPIKISCESREALRPIYEGVVEFLEKERRMDERMEERRRMERGGETFY</sequence>
<dbReference type="EMBL" id="JABMIG020000398">
    <property type="protein sequence ID" value="KAL3779244.1"/>
    <property type="molecule type" value="Genomic_DNA"/>
</dbReference>
<feature type="compositionally biased region" description="Low complexity" evidence="1">
    <location>
        <begin position="254"/>
        <end position="278"/>
    </location>
</feature>
<feature type="region of interest" description="Disordered" evidence="1">
    <location>
        <begin position="247"/>
        <end position="284"/>
    </location>
</feature>
<dbReference type="InterPro" id="IPR041489">
    <property type="entry name" value="PDZ_6"/>
</dbReference>
<dbReference type="Gene3D" id="2.30.42.10">
    <property type="match status" value="1"/>
</dbReference>
<name>A0ABD3NTK7_9STRA</name>
<proteinExistence type="predicted"/>
<evidence type="ECO:0000313" key="4">
    <source>
        <dbReference type="Proteomes" id="UP001516023"/>
    </source>
</evidence>
<dbReference type="Pfam" id="PF17820">
    <property type="entry name" value="PDZ_6"/>
    <property type="match status" value="1"/>
</dbReference>